<proteinExistence type="predicted"/>
<name>A0ABV0MWC0_9TELE</name>
<evidence type="ECO:0000313" key="3">
    <source>
        <dbReference type="Proteomes" id="UP001476798"/>
    </source>
</evidence>
<dbReference type="Gene3D" id="3.30.420.10">
    <property type="entry name" value="Ribonuclease H-like superfamily/Ribonuclease H"/>
    <property type="match status" value="1"/>
</dbReference>
<keyword evidence="3" id="KW-1185">Reference proteome</keyword>
<accession>A0ABV0MWC0</accession>
<dbReference type="InterPro" id="IPR036397">
    <property type="entry name" value="RNaseH_sf"/>
</dbReference>
<feature type="transmembrane region" description="Helical" evidence="1">
    <location>
        <begin position="29"/>
        <end position="50"/>
    </location>
</feature>
<dbReference type="InterPro" id="IPR043502">
    <property type="entry name" value="DNA/RNA_pol_sf"/>
</dbReference>
<keyword evidence="1" id="KW-0472">Membrane</keyword>
<dbReference type="InterPro" id="IPR050951">
    <property type="entry name" value="Retrovirus_Pol_polyprotein"/>
</dbReference>
<organism evidence="2 3">
    <name type="scientific">Goodea atripinnis</name>
    <dbReference type="NCBI Taxonomy" id="208336"/>
    <lineage>
        <taxon>Eukaryota</taxon>
        <taxon>Metazoa</taxon>
        <taxon>Chordata</taxon>
        <taxon>Craniata</taxon>
        <taxon>Vertebrata</taxon>
        <taxon>Euteleostomi</taxon>
        <taxon>Actinopterygii</taxon>
        <taxon>Neopterygii</taxon>
        <taxon>Teleostei</taxon>
        <taxon>Neoteleostei</taxon>
        <taxon>Acanthomorphata</taxon>
        <taxon>Ovalentaria</taxon>
        <taxon>Atherinomorphae</taxon>
        <taxon>Cyprinodontiformes</taxon>
        <taxon>Goodeidae</taxon>
        <taxon>Goodea</taxon>
    </lineage>
</organism>
<keyword evidence="1" id="KW-1133">Transmembrane helix</keyword>
<evidence type="ECO:0008006" key="4">
    <source>
        <dbReference type="Google" id="ProtNLM"/>
    </source>
</evidence>
<evidence type="ECO:0000256" key="1">
    <source>
        <dbReference type="SAM" id="Phobius"/>
    </source>
</evidence>
<dbReference type="PANTHER" id="PTHR37984:SF5">
    <property type="entry name" value="PROTEIN NYNRIN-LIKE"/>
    <property type="match status" value="1"/>
</dbReference>
<comment type="caution">
    <text evidence="2">The sequence shown here is derived from an EMBL/GenBank/DDBJ whole genome shotgun (WGS) entry which is preliminary data.</text>
</comment>
<sequence length="274" mass="29855">AEGIATDPAKVAVVQHRSAPVNVRELQSFLGLASYFHCLIGGFTTIAIPLHCSNHKNSTQLQQAFTKTQVLAYLILSCLSFGTQMQAILELVLLLRLMPIIPNGATSSFDIALCTGGGRLLDREEPSCSCLNLIHCGPGCLSLFMDPWEWETMEMPKPSINTKGSSTGLSECSHAPLQQYLVGARLGDILGPFPITQSSNWYILVAMDYFTKWPKACVVSDQSATLTAKKLKEEMLGYLLSSIVARDATLSLRSLGRCANDSRWTGQIAVPIFI</sequence>
<dbReference type="SUPFAM" id="SSF53098">
    <property type="entry name" value="Ribonuclease H-like"/>
    <property type="match status" value="1"/>
</dbReference>
<dbReference type="InterPro" id="IPR043128">
    <property type="entry name" value="Rev_trsase/Diguanyl_cyclase"/>
</dbReference>
<gene>
    <name evidence="2" type="ORF">GOODEAATRI_030008</name>
</gene>
<feature type="non-terminal residue" evidence="2">
    <location>
        <position position="1"/>
    </location>
</feature>
<dbReference type="SUPFAM" id="SSF56672">
    <property type="entry name" value="DNA/RNA polymerases"/>
    <property type="match status" value="1"/>
</dbReference>
<evidence type="ECO:0000313" key="2">
    <source>
        <dbReference type="EMBL" id="MEQ2163426.1"/>
    </source>
</evidence>
<keyword evidence="1" id="KW-0812">Transmembrane</keyword>
<dbReference type="Proteomes" id="UP001476798">
    <property type="component" value="Unassembled WGS sequence"/>
</dbReference>
<dbReference type="Gene3D" id="3.30.70.270">
    <property type="match status" value="1"/>
</dbReference>
<feature type="transmembrane region" description="Helical" evidence="1">
    <location>
        <begin position="70"/>
        <end position="95"/>
    </location>
</feature>
<dbReference type="EMBL" id="JAHRIO010014608">
    <property type="protein sequence ID" value="MEQ2163426.1"/>
    <property type="molecule type" value="Genomic_DNA"/>
</dbReference>
<protein>
    <recommendedName>
        <fullName evidence="4">Integrase catalytic domain-containing protein</fullName>
    </recommendedName>
</protein>
<dbReference type="InterPro" id="IPR012337">
    <property type="entry name" value="RNaseH-like_sf"/>
</dbReference>
<reference evidence="2 3" key="1">
    <citation type="submission" date="2021-06" db="EMBL/GenBank/DDBJ databases">
        <authorList>
            <person name="Palmer J.M."/>
        </authorList>
    </citation>
    <scope>NUCLEOTIDE SEQUENCE [LARGE SCALE GENOMIC DNA]</scope>
    <source>
        <strain evidence="2 3">GA_2019</strain>
        <tissue evidence="2">Muscle</tissue>
    </source>
</reference>
<dbReference type="PANTHER" id="PTHR37984">
    <property type="entry name" value="PROTEIN CBG26694"/>
    <property type="match status" value="1"/>
</dbReference>